<evidence type="ECO:0000259" key="7">
    <source>
        <dbReference type="Pfam" id="PF12823"/>
    </source>
</evidence>
<dbReference type="Pfam" id="PF12823">
    <property type="entry name" value="DUF3817"/>
    <property type="match status" value="1"/>
</dbReference>
<accession>A0A1E5TAZ8</accession>
<dbReference type="Proteomes" id="UP000095713">
    <property type="component" value="Unassembled WGS sequence"/>
</dbReference>
<evidence type="ECO:0000256" key="1">
    <source>
        <dbReference type="ARBA" id="ARBA00004651"/>
    </source>
</evidence>
<evidence type="ECO:0000256" key="2">
    <source>
        <dbReference type="ARBA" id="ARBA00022475"/>
    </source>
</evidence>
<organism evidence="8 9">
    <name type="scientific">Flavivirga aquatica</name>
    <dbReference type="NCBI Taxonomy" id="1849968"/>
    <lineage>
        <taxon>Bacteria</taxon>
        <taxon>Pseudomonadati</taxon>
        <taxon>Bacteroidota</taxon>
        <taxon>Flavobacteriia</taxon>
        <taxon>Flavobacteriales</taxon>
        <taxon>Flavobacteriaceae</taxon>
        <taxon>Flavivirga</taxon>
    </lineage>
</organism>
<evidence type="ECO:0000313" key="9">
    <source>
        <dbReference type="Proteomes" id="UP000095713"/>
    </source>
</evidence>
<evidence type="ECO:0000256" key="3">
    <source>
        <dbReference type="ARBA" id="ARBA00022692"/>
    </source>
</evidence>
<dbReference type="OrthoDB" id="1121311at2"/>
<evidence type="ECO:0000256" key="4">
    <source>
        <dbReference type="ARBA" id="ARBA00022989"/>
    </source>
</evidence>
<keyword evidence="2" id="KW-1003">Cell membrane</keyword>
<proteinExistence type="predicted"/>
<comment type="subcellular location">
    <subcellularLocation>
        <location evidence="1">Cell membrane</location>
        <topology evidence="1">Multi-pass membrane protein</topology>
    </subcellularLocation>
</comment>
<comment type="caution">
    <text evidence="8">The sequence shown here is derived from an EMBL/GenBank/DDBJ whole genome shotgun (WGS) entry which is preliminary data.</text>
</comment>
<gene>
    <name evidence="8" type="ORF">A8C32_03435</name>
</gene>
<dbReference type="EMBL" id="MDJD01000034">
    <property type="protein sequence ID" value="OEK08518.1"/>
    <property type="molecule type" value="Genomic_DNA"/>
</dbReference>
<feature type="transmembrane region" description="Helical" evidence="6">
    <location>
        <begin position="38"/>
        <end position="60"/>
    </location>
</feature>
<keyword evidence="4 6" id="KW-1133">Transmembrane helix</keyword>
<dbReference type="PANTHER" id="PTHR40077:SF1">
    <property type="entry name" value="MEMBRANE PROTEIN"/>
    <property type="match status" value="1"/>
</dbReference>
<evidence type="ECO:0000313" key="8">
    <source>
        <dbReference type="EMBL" id="OEK08518.1"/>
    </source>
</evidence>
<keyword evidence="3 6" id="KW-0812">Transmembrane</keyword>
<dbReference type="RefSeq" id="WP_069830025.1">
    <property type="nucleotide sequence ID" value="NZ_MDJD01000034.1"/>
</dbReference>
<dbReference type="STRING" id="1849968.A8C32_03435"/>
<feature type="transmembrane region" description="Helical" evidence="6">
    <location>
        <begin position="66"/>
        <end position="87"/>
    </location>
</feature>
<dbReference type="NCBIfam" id="TIGR03954">
    <property type="entry name" value="integ_memb_HG"/>
    <property type="match status" value="1"/>
</dbReference>
<sequence>MFSFINIFRIVALLEGISYLLLLFIATPIKYLANDPQYVKLLGMPHGLLFIVYIAFAFIIKKDFNWTNKMFFTVLIASVIPFGTFYIDRKYLKS</sequence>
<name>A0A1E5TAZ8_9FLAO</name>
<protein>
    <recommendedName>
        <fullName evidence="7">DUF3817 domain-containing protein</fullName>
    </recommendedName>
</protein>
<dbReference type="InterPro" id="IPR023845">
    <property type="entry name" value="DUF3817_TM"/>
</dbReference>
<reference evidence="8 9" key="1">
    <citation type="submission" date="2016-05" db="EMBL/GenBank/DDBJ databases">
        <title>Draft Genome Sequence of Algibacter sp. Strain SK-16 Isolated from the Surface Water of Aburatsubo Inlet.</title>
        <authorList>
            <person name="Wong S.-K."/>
            <person name="Yoshizawa S."/>
            <person name="Nakajima Y."/>
            <person name="Ogura Y."/>
            <person name="Tetsuya H."/>
            <person name="Hamasaki K."/>
        </authorList>
    </citation>
    <scope>NUCLEOTIDE SEQUENCE [LARGE SCALE GENOMIC DNA]</scope>
    <source>
        <strain evidence="8 9">SK-16</strain>
    </source>
</reference>
<evidence type="ECO:0000256" key="5">
    <source>
        <dbReference type="ARBA" id="ARBA00023136"/>
    </source>
</evidence>
<keyword evidence="5 6" id="KW-0472">Membrane</keyword>
<feature type="domain" description="DUF3817" evidence="7">
    <location>
        <begin position="6"/>
        <end position="92"/>
    </location>
</feature>
<evidence type="ECO:0000256" key="6">
    <source>
        <dbReference type="SAM" id="Phobius"/>
    </source>
</evidence>
<dbReference type="GO" id="GO:0005886">
    <property type="term" value="C:plasma membrane"/>
    <property type="evidence" value="ECO:0007669"/>
    <property type="project" value="UniProtKB-SubCell"/>
</dbReference>
<keyword evidence="9" id="KW-1185">Reference proteome</keyword>
<dbReference type="AlphaFoldDB" id="A0A1E5TAZ8"/>
<feature type="transmembrane region" description="Helical" evidence="6">
    <location>
        <begin position="6"/>
        <end position="26"/>
    </location>
</feature>
<dbReference type="PANTHER" id="PTHR40077">
    <property type="entry name" value="MEMBRANE PROTEIN-RELATED"/>
    <property type="match status" value="1"/>
</dbReference>